<dbReference type="RefSeq" id="WP_255923013.1">
    <property type="nucleotide sequence ID" value="NZ_JANFNG010000028.1"/>
</dbReference>
<accession>A0ABT1Q3K3</accession>
<organism evidence="1 2">
    <name type="scientific">Streptomyces humicola</name>
    <dbReference type="NCBI Taxonomy" id="2953240"/>
    <lineage>
        <taxon>Bacteria</taxon>
        <taxon>Bacillati</taxon>
        <taxon>Actinomycetota</taxon>
        <taxon>Actinomycetes</taxon>
        <taxon>Kitasatosporales</taxon>
        <taxon>Streptomycetaceae</taxon>
        <taxon>Streptomyces</taxon>
    </lineage>
</organism>
<proteinExistence type="predicted"/>
<comment type="caution">
    <text evidence="1">The sequence shown here is derived from an EMBL/GenBank/DDBJ whole genome shotgun (WGS) entry which is preliminary data.</text>
</comment>
<sequence>MWDTASGTELPEKFQAVPSNHNPHVACDPFTVAPDVRTLVSETLAYLAG</sequence>
<dbReference type="EMBL" id="JANFNG010000028">
    <property type="protein sequence ID" value="MCQ4083978.1"/>
    <property type="molecule type" value="Genomic_DNA"/>
</dbReference>
<evidence type="ECO:0000313" key="2">
    <source>
        <dbReference type="Proteomes" id="UP001057702"/>
    </source>
</evidence>
<protein>
    <submittedName>
        <fullName evidence="1">Uncharacterized protein</fullName>
    </submittedName>
</protein>
<gene>
    <name evidence="1" type="ORF">NGB36_26170</name>
</gene>
<evidence type="ECO:0000313" key="1">
    <source>
        <dbReference type="EMBL" id="MCQ4083978.1"/>
    </source>
</evidence>
<dbReference type="Proteomes" id="UP001057702">
    <property type="component" value="Unassembled WGS sequence"/>
</dbReference>
<keyword evidence="2" id="KW-1185">Reference proteome</keyword>
<name>A0ABT1Q3K3_9ACTN</name>
<reference evidence="1" key="1">
    <citation type="submission" date="2022-06" db="EMBL/GenBank/DDBJ databases">
        <title>Draft genome sequence of Streptomyces sp. RB6PN25 isolated from peat swamp forest in Thailand.</title>
        <authorList>
            <person name="Duangmal K."/>
            <person name="Klaysubun C."/>
        </authorList>
    </citation>
    <scope>NUCLEOTIDE SEQUENCE</scope>
    <source>
        <strain evidence="1">RB6PN25</strain>
    </source>
</reference>